<feature type="signal peptide" evidence="5">
    <location>
        <begin position="1"/>
        <end position="32"/>
    </location>
</feature>
<reference evidence="8 9" key="1">
    <citation type="submission" date="2022-10" db="EMBL/GenBank/DDBJ databases">
        <title>Chitinophaga nivalis PC15 sp. nov., isolated from Pyeongchang county, South Korea.</title>
        <authorList>
            <person name="Trinh H.N."/>
        </authorList>
    </citation>
    <scope>NUCLEOTIDE SEQUENCE [LARGE SCALE GENOMIC DNA]</scope>
    <source>
        <strain evidence="8 9">PC14</strain>
    </source>
</reference>
<keyword evidence="3" id="KW-0998">Cell outer membrane</keyword>
<evidence type="ECO:0000256" key="5">
    <source>
        <dbReference type="SAM" id="SignalP"/>
    </source>
</evidence>
<keyword evidence="2 4" id="KW-0472">Membrane</keyword>
<keyword evidence="4" id="KW-0798">TonB box</keyword>
<feature type="domain" description="TonB-dependent receptor-like beta-barrel" evidence="6">
    <location>
        <begin position="601"/>
        <end position="1036"/>
    </location>
</feature>
<name>A0ABT3IME6_9BACT</name>
<dbReference type="InterPro" id="IPR008969">
    <property type="entry name" value="CarboxyPept-like_regulatory"/>
</dbReference>
<organism evidence="8 9">
    <name type="scientific">Chitinophaga nivalis</name>
    <dbReference type="NCBI Taxonomy" id="2991709"/>
    <lineage>
        <taxon>Bacteria</taxon>
        <taxon>Pseudomonadati</taxon>
        <taxon>Bacteroidota</taxon>
        <taxon>Chitinophagia</taxon>
        <taxon>Chitinophagales</taxon>
        <taxon>Chitinophagaceae</taxon>
        <taxon>Chitinophaga</taxon>
    </lineage>
</organism>
<sequence length="1111" mass="125119">MLLRTGKHVGLSILAIALLFLTFPLPASSQQAADQKISLQLSNRTIKEALAEIQQRSGFKFVYGNDINKYGTVKVSLQATGITVKKAVEEVLKNTQLRYTLRNNHIMIDEKPAATEQTTPSQQRPGRIGGKIIHDRGEPLIGASIRIVDNNNAATQSASDGGYMLTVQPGTYTVEISYISFQTQRITNVVVKENSLTPLTIAMKAKTNTLDQVVITSGYKKASISGLLAKQKQAAELSDGISAEQIARSPDNNAADALNRVTGLTTIDKKYVVVRGMGERWNETAIDGITQPSTEPVKKSFSFDLIPASLIDNIVVSKTPTPDMNANFAGGYVQVNTKDIPDQDFFTVSLGTSYNDLSTFKEQLGRKAGKHDYLGFDDGRRSLPSRDQLKTTLELENEIKGKAADNPNLYEQSRLFTHDNFTTYSSNTPMGLNAKLAGGKVFPIGKNNTNKLGFVAAVSFKNSQETEQIDHFTRGGWQSAIGPNLDDDHPNSQYRNTGNTYNTNTTWGGLFNTGVQLGKNKLVFRNVYSHIFNQDFTRIKGWSKDQTDYATDIPGIEEVNRPLYTDFIQNKLEGRHEIGKVKVDWGLAHTQIQRVQKDVTYLGYSSDRINGEAVYFPATNTQSTTSRFPFSRGNYAYQGKDLNWNVAISVPFNVYGAKQIFKAGYFGTNKNGSQDYFEAGLYNVPNNLPKEYRGISAADLQDPKNFHKDGFAWLPTIGGNSRYEGNIYQHAPFAMFDNHFGKFRLVWGVRAEYFKYEEVTNPNDGRYGAMDTPLKEEKKWQYLPSVNFTYSPWTDFNFRLAYAKTVSRPQFAERNRFSYYDPVYSAYIWNAPVVSSVTDGYDFKAEWYPAPGDLISAGLYYRNIADPIEMYNALTATNKSEFTLRNSKRAQVFGLEVDIQKNFGFIHDALQPLKFTGNLSLNNSIVDTYGRTTIDEYGNTLELDKEGKPVSKDVVYRDNRPLYGQSPYSYNLGLAYQTNKWGVNLLYNKTGRKYTLVGSSLRYSELQNPYGKMDAQISYKCLKNSNLEFVLNISNLFNESILFYTNEGSYTYDDEVKNVNNKMDPRLDNPTFYTEHMVLKPGKSNNYDKGDQITYKSKTGRRFTLTVNYKF</sequence>
<evidence type="ECO:0000259" key="6">
    <source>
        <dbReference type="Pfam" id="PF00593"/>
    </source>
</evidence>
<keyword evidence="9" id="KW-1185">Reference proteome</keyword>
<dbReference type="PANTHER" id="PTHR40980:SF4">
    <property type="entry name" value="TONB-DEPENDENT RECEPTOR-LIKE BETA-BARREL DOMAIN-CONTAINING PROTEIN"/>
    <property type="match status" value="1"/>
</dbReference>
<dbReference type="InterPro" id="IPR037066">
    <property type="entry name" value="Plug_dom_sf"/>
</dbReference>
<dbReference type="InterPro" id="IPR000531">
    <property type="entry name" value="Beta-barrel_TonB"/>
</dbReference>
<dbReference type="Gene3D" id="2.40.170.20">
    <property type="entry name" value="TonB-dependent receptor, beta-barrel domain"/>
    <property type="match status" value="1"/>
</dbReference>
<keyword evidence="8" id="KW-0675">Receptor</keyword>
<feature type="domain" description="TonB-dependent receptor plug" evidence="7">
    <location>
        <begin position="239"/>
        <end position="330"/>
    </location>
</feature>
<evidence type="ECO:0000256" key="3">
    <source>
        <dbReference type="ARBA" id="ARBA00023237"/>
    </source>
</evidence>
<protein>
    <submittedName>
        <fullName evidence="8">TonB-dependent receptor</fullName>
    </submittedName>
</protein>
<comment type="similarity">
    <text evidence="4">Belongs to the TonB-dependent receptor family.</text>
</comment>
<dbReference type="Pfam" id="PF07715">
    <property type="entry name" value="Plug"/>
    <property type="match status" value="1"/>
</dbReference>
<keyword evidence="5" id="KW-0732">Signal</keyword>
<comment type="subcellular location">
    <subcellularLocation>
        <location evidence="1 4">Cell outer membrane</location>
    </subcellularLocation>
</comment>
<dbReference type="Gene3D" id="2.170.130.10">
    <property type="entry name" value="TonB-dependent receptor, plug domain"/>
    <property type="match status" value="1"/>
</dbReference>
<evidence type="ECO:0000256" key="4">
    <source>
        <dbReference type="RuleBase" id="RU003357"/>
    </source>
</evidence>
<dbReference type="SUPFAM" id="SSF49464">
    <property type="entry name" value="Carboxypeptidase regulatory domain-like"/>
    <property type="match status" value="1"/>
</dbReference>
<feature type="chain" id="PRO_5046232305" evidence="5">
    <location>
        <begin position="33"/>
        <end position="1111"/>
    </location>
</feature>
<evidence type="ECO:0000256" key="1">
    <source>
        <dbReference type="ARBA" id="ARBA00004442"/>
    </source>
</evidence>
<dbReference type="InterPro" id="IPR012910">
    <property type="entry name" value="Plug_dom"/>
</dbReference>
<evidence type="ECO:0000313" key="9">
    <source>
        <dbReference type="Proteomes" id="UP001207742"/>
    </source>
</evidence>
<evidence type="ECO:0000259" key="7">
    <source>
        <dbReference type="Pfam" id="PF07715"/>
    </source>
</evidence>
<dbReference type="Gene3D" id="2.60.40.1120">
    <property type="entry name" value="Carboxypeptidase-like, regulatory domain"/>
    <property type="match status" value="1"/>
</dbReference>
<dbReference type="Pfam" id="PF00593">
    <property type="entry name" value="TonB_dep_Rec_b-barrel"/>
    <property type="match status" value="1"/>
</dbReference>
<dbReference type="InterPro" id="IPR036942">
    <property type="entry name" value="Beta-barrel_TonB_sf"/>
</dbReference>
<dbReference type="Proteomes" id="UP001207742">
    <property type="component" value="Unassembled WGS sequence"/>
</dbReference>
<proteinExistence type="inferred from homology"/>
<dbReference type="SUPFAM" id="SSF56935">
    <property type="entry name" value="Porins"/>
    <property type="match status" value="1"/>
</dbReference>
<dbReference type="Pfam" id="PF13620">
    <property type="entry name" value="CarboxypepD_reg"/>
    <property type="match status" value="1"/>
</dbReference>
<dbReference type="PANTHER" id="PTHR40980">
    <property type="entry name" value="PLUG DOMAIN-CONTAINING PROTEIN"/>
    <property type="match status" value="1"/>
</dbReference>
<dbReference type="RefSeq" id="WP_264731244.1">
    <property type="nucleotide sequence ID" value="NZ_JAPDNS010000001.1"/>
</dbReference>
<evidence type="ECO:0000313" key="8">
    <source>
        <dbReference type="EMBL" id="MCW3485148.1"/>
    </source>
</evidence>
<gene>
    <name evidence="8" type="ORF">OL497_14660</name>
</gene>
<dbReference type="EMBL" id="JAPDNS010000001">
    <property type="protein sequence ID" value="MCW3485148.1"/>
    <property type="molecule type" value="Genomic_DNA"/>
</dbReference>
<comment type="caution">
    <text evidence="8">The sequence shown here is derived from an EMBL/GenBank/DDBJ whole genome shotgun (WGS) entry which is preliminary data.</text>
</comment>
<evidence type="ECO:0000256" key="2">
    <source>
        <dbReference type="ARBA" id="ARBA00023136"/>
    </source>
</evidence>
<accession>A0ABT3IME6</accession>